<feature type="signal peptide" evidence="1">
    <location>
        <begin position="1"/>
        <end position="41"/>
    </location>
</feature>
<sequence length="134" mass="15891">MANNKFFLSYLPIFQAKGIQKLFTTAILVFAVGSPSLSVQAAQLNENHFNNGSGQQSSEPEINTVGEQPLVVAQRYNRRSRVRRTIIIGPRRRYRVRPIRRSRVQRVYRPVRRYRVQPVRRYNNRYRGQRVYIR</sequence>
<reference evidence="2 3" key="1">
    <citation type="submission" date="2018-06" db="EMBL/GenBank/DDBJ databases">
        <title>Comparative genomics of Brasilonema spp. strains.</title>
        <authorList>
            <person name="Alvarenga D.O."/>
            <person name="Fiore M.F."/>
            <person name="Varani A.M."/>
        </authorList>
    </citation>
    <scope>NUCLEOTIDE SEQUENCE [LARGE SCALE GENOMIC DNA]</scope>
    <source>
        <strain evidence="2 3">UFV-OR1</strain>
    </source>
</reference>
<gene>
    <name evidence="2" type="ORF">DP115_18265</name>
</gene>
<accession>A0ABX1M7S7</accession>
<protein>
    <submittedName>
        <fullName evidence="2">Uncharacterized protein</fullName>
    </submittedName>
</protein>
<organism evidence="2 3">
    <name type="scientific">Brasilonema octagenarum UFV-OR1</name>
    <dbReference type="NCBI Taxonomy" id="417115"/>
    <lineage>
        <taxon>Bacteria</taxon>
        <taxon>Bacillati</taxon>
        <taxon>Cyanobacteriota</taxon>
        <taxon>Cyanophyceae</taxon>
        <taxon>Nostocales</taxon>
        <taxon>Scytonemataceae</taxon>
        <taxon>Brasilonema</taxon>
        <taxon>Octagenarum group</taxon>
    </lineage>
</organism>
<keyword evidence="3" id="KW-1185">Reference proteome</keyword>
<name>A0ABX1M7S7_9CYAN</name>
<dbReference type="Proteomes" id="UP000762253">
    <property type="component" value="Unassembled WGS sequence"/>
</dbReference>
<keyword evidence="1" id="KW-0732">Signal</keyword>
<dbReference type="RefSeq" id="WP_169266195.1">
    <property type="nucleotide sequence ID" value="NZ_QMEC01000071.1"/>
</dbReference>
<feature type="chain" id="PRO_5046207171" evidence="1">
    <location>
        <begin position="42"/>
        <end position="134"/>
    </location>
</feature>
<evidence type="ECO:0000313" key="3">
    <source>
        <dbReference type="Proteomes" id="UP000762253"/>
    </source>
</evidence>
<proteinExistence type="predicted"/>
<evidence type="ECO:0000313" key="2">
    <source>
        <dbReference type="EMBL" id="NMF64609.1"/>
    </source>
</evidence>
<comment type="caution">
    <text evidence="2">The sequence shown here is derived from an EMBL/GenBank/DDBJ whole genome shotgun (WGS) entry which is preliminary data.</text>
</comment>
<evidence type="ECO:0000256" key="1">
    <source>
        <dbReference type="SAM" id="SignalP"/>
    </source>
</evidence>
<dbReference type="EMBL" id="QMEC01000071">
    <property type="protein sequence ID" value="NMF64609.1"/>
    <property type="molecule type" value="Genomic_DNA"/>
</dbReference>